<comment type="caution">
    <text evidence="1">The sequence shown here is derived from an EMBL/GenBank/DDBJ whole genome shotgun (WGS) entry which is preliminary data.</text>
</comment>
<dbReference type="RefSeq" id="WP_413780926.1">
    <property type="nucleotide sequence ID" value="NZ_JAUOZS010000001.1"/>
</dbReference>
<accession>A0ABU3P074</accession>
<evidence type="ECO:0000313" key="1">
    <source>
        <dbReference type="EMBL" id="MDT8902446.1"/>
    </source>
</evidence>
<organism evidence="1 2">
    <name type="scientific">Anaeroselena agilis</name>
    <dbReference type="NCBI Taxonomy" id="3063788"/>
    <lineage>
        <taxon>Bacteria</taxon>
        <taxon>Bacillati</taxon>
        <taxon>Bacillota</taxon>
        <taxon>Negativicutes</taxon>
        <taxon>Acetonemataceae</taxon>
        <taxon>Anaeroselena</taxon>
    </lineage>
</organism>
<dbReference type="EMBL" id="JAUOZS010000001">
    <property type="protein sequence ID" value="MDT8902446.1"/>
    <property type="molecule type" value="Genomic_DNA"/>
</dbReference>
<reference evidence="1 2" key="1">
    <citation type="submission" date="2023-07" db="EMBL/GenBank/DDBJ databases">
        <title>The novel representative of Negativicutes class, Anaeroselena agilis gen. nov. sp. nov.</title>
        <authorList>
            <person name="Prokofeva M.I."/>
            <person name="Elcheninov A.G."/>
            <person name="Klyukina A."/>
            <person name="Kublanov I.V."/>
            <person name="Frolov E.N."/>
            <person name="Podosokorskaya O.A."/>
        </authorList>
    </citation>
    <scope>NUCLEOTIDE SEQUENCE [LARGE SCALE GENOMIC DNA]</scope>
    <source>
        <strain evidence="1 2">4137-cl</strain>
    </source>
</reference>
<evidence type="ECO:0000313" key="2">
    <source>
        <dbReference type="Proteomes" id="UP001254848"/>
    </source>
</evidence>
<proteinExistence type="predicted"/>
<protein>
    <submittedName>
        <fullName evidence="1">Uncharacterized protein</fullName>
    </submittedName>
</protein>
<name>A0ABU3P074_9FIRM</name>
<keyword evidence="2" id="KW-1185">Reference proteome</keyword>
<sequence length="65" mass="6916">MSDRDRSEYVRFPEKVKTGGSLGSATKMVAAARRAERTGQRLGDAPAATVSQDAFAAAEEVEEKG</sequence>
<gene>
    <name evidence="1" type="ORF">Q4T40_14445</name>
</gene>
<dbReference type="Proteomes" id="UP001254848">
    <property type="component" value="Unassembled WGS sequence"/>
</dbReference>